<dbReference type="Pfam" id="PF01578">
    <property type="entry name" value="Cytochrom_C_asm"/>
    <property type="match status" value="1"/>
</dbReference>
<dbReference type="PANTHER" id="PTHR30071">
    <property type="entry name" value="HEME EXPORTER PROTEIN C"/>
    <property type="match status" value="1"/>
</dbReference>
<comment type="caution">
    <text evidence="7">The sequence shown here is derived from an EMBL/GenBank/DDBJ whole genome shotgun (WGS) entry which is preliminary data.</text>
</comment>
<feature type="transmembrane region" description="Helical" evidence="5">
    <location>
        <begin position="93"/>
        <end position="114"/>
    </location>
</feature>
<accession>A0A365KTW2</accession>
<dbReference type="EMBL" id="QLZR01000004">
    <property type="protein sequence ID" value="RAZ76537.1"/>
    <property type="molecule type" value="Genomic_DNA"/>
</dbReference>
<evidence type="ECO:0000256" key="2">
    <source>
        <dbReference type="ARBA" id="ARBA00022692"/>
    </source>
</evidence>
<gene>
    <name evidence="7" type="ORF">DP120_10885</name>
</gene>
<reference evidence="7 8" key="1">
    <citation type="submission" date="2018-06" db="EMBL/GenBank/DDBJ databases">
        <title>The draft genome sequences of strains SCU63 and S1.</title>
        <authorList>
            <person name="Gan L."/>
        </authorList>
    </citation>
    <scope>NUCLEOTIDE SEQUENCE [LARGE SCALE GENOMIC DNA]</scope>
    <source>
        <strain evidence="7 8">SCU63</strain>
    </source>
</reference>
<keyword evidence="3 5" id="KW-1133">Transmembrane helix</keyword>
<evidence type="ECO:0000256" key="3">
    <source>
        <dbReference type="ARBA" id="ARBA00022989"/>
    </source>
</evidence>
<evidence type="ECO:0000256" key="4">
    <source>
        <dbReference type="ARBA" id="ARBA00023136"/>
    </source>
</evidence>
<feature type="transmembrane region" description="Helical" evidence="5">
    <location>
        <begin position="134"/>
        <end position="158"/>
    </location>
</feature>
<dbReference type="AlphaFoldDB" id="A0A365KTW2"/>
<proteinExistence type="predicted"/>
<dbReference type="Proteomes" id="UP000251002">
    <property type="component" value="Unassembled WGS sequence"/>
</dbReference>
<feature type="transmembrane region" description="Helical" evidence="5">
    <location>
        <begin position="187"/>
        <end position="208"/>
    </location>
</feature>
<feature type="transmembrane region" description="Helical" evidence="5">
    <location>
        <begin position="12"/>
        <end position="30"/>
    </location>
</feature>
<dbReference type="InterPro" id="IPR045062">
    <property type="entry name" value="Cyt_c_biogenesis_CcsA/CcmC"/>
</dbReference>
<keyword evidence="4 5" id="KW-0472">Membrane</keyword>
<organism evidence="7 8">
    <name type="scientific">Planococcus halotolerans</name>
    <dbReference type="NCBI Taxonomy" id="2233542"/>
    <lineage>
        <taxon>Bacteria</taxon>
        <taxon>Bacillati</taxon>
        <taxon>Bacillota</taxon>
        <taxon>Bacilli</taxon>
        <taxon>Bacillales</taxon>
        <taxon>Caryophanaceae</taxon>
        <taxon>Planococcus</taxon>
    </lineage>
</organism>
<name>A0A365KTW2_9BACL</name>
<evidence type="ECO:0000256" key="5">
    <source>
        <dbReference type="SAM" id="Phobius"/>
    </source>
</evidence>
<evidence type="ECO:0000259" key="6">
    <source>
        <dbReference type="Pfam" id="PF01578"/>
    </source>
</evidence>
<feature type="transmembrane region" description="Helical" evidence="5">
    <location>
        <begin position="42"/>
        <end position="59"/>
    </location>
</feature>
<keyword evidence="2 5" id="KW-0812">Transmembrane</keyword>
<dbReference type="GO" id="GO:0017004">
    <property type="term" value="P:cytochrome complex assembly"/>
    <property type="evidence" value="ECO:0007669"/>
    <property type="project" value="InterPro"/>
</dbReference>
<feature type="domain" description="Cytochrome c assembly protein" evidence="6">
    <location>
        <begin position="68"/>
        <end position="265"/>
    </location>
</feature>
<sequence>MADITMARLHEAMVILYAVSLVFYFLDYVYKEKKAAKIAMSLLGGVWVLQTVFLVFYIIETQRFPVLTLFEGIYFYAWLLVTVSLVLRIFYRFDFAVFLINIIGFIFMTIHTFAPVQIERSPVGESLISELLLIHISFAILSYAAFSLSFVFSLLNLLQYRLLKRKKWTKQWNSLPSLGQTEKGMSISIGVGISLLFVSLVLGLQWAYIALFDFSIFDLKIIGSFILVVVYSVILWRHQKGTLNGMSYSLAHIYAFLVLLINFFLGSRLSEFHFWY</sequence>
<protein>
    <submittedName>
        <fullName evidence="7">Cytochrome C assembly protein</fullName>
    </submittedName>
</protein>
<feature type="transmembrane region" description="Helical" evidence="5">
    <location>
        <begin position="248"/>
        <end position="266"/>
    </location>
</feature>
<dbReference type="RefSeq" id="WP_112223712.1">
    <property type="nucleotide sequence ID" value="NZ_CP047673.1"/>
</dbReference>
<comment type="subcellular location">
    <subcellularLocation>
        <location evidence="1">Membrane</location>
        <topology evidence="1">Multi-pass membrane protein</topology>
    </subcellularLocation>
</comment>
<dbReference type="InterPro" id="IPR002541">
    <property type="entry name" value="Cyt_c_assembly"/>
</dbReference>
<keyword evidence="8" id="KW-1185">Reference proteome</keyword>
<feature type="transmembrane region" description="Helical" evidence="5">
    <location>
        <begin position="65"/>
        <end position="86"/>
    </location>
</feature>
<evidence type="ECO:0000313" key="8">
    <source>
        <dbReference type="Proteomes" id="UP000251002"/>
    </source>
</evidence>
<dbReference type="GO" id="GO:0020037">
    <property type="term" value="F:heme binding"/>
    <property type="evidence" value="ECO:0007669"/>
    <property type="project" value="InterPro"/>
</dbReference>
<feature type="transmembrane region" description="Helical" evidence="5">
    <location>
        <begin position="214"/>
        <end position="236"/>
    </location>
</feature>
<dbReference type="GO" id="GO:0005886">
    <property type="term" value="C:plasma membrane"/>
    <property type="evidence" value="ECO:0007669"/>
    <property type="project" value="TreeGrafter"/>
</dbReference>
<evidence type="ECO:0000256" key="1">
    <source>
        <dbReference type="ARBA" id="ARBA00004141"/>
    </source>
</evidence>
<dbReference type="PANTHER" id="PTHR30071:SF15">
    <property type="entry name" value="PROTEIN HEMX"/>
    <property type="match status" value="1"/>
</dbReference>
<evidence type="ECO:0000313" key="7">
    <source>
        <dbReference type="EMBL" id="RAZ76537.1"/>
    </source>
</evidence>